<evidence type="ECO:0000256" key="7">
    <source>
        <dbReference type="ARBA" id="ARBA00022813"/>
    </source>
</evidence>
<dbReference type="FunFam" id="3.60.70.12:FF:000001">
    <property type="entry name" value="Arginine biosynthesis bifunctional protein ArgJ, chloroplastic"/>
    <property type="match status" value="1"/>
</dbReference>
<feature type="site" description="Cleavage; by autolysis" evidence="13">
    <location>
        <begin position="199"/>
        <end position="200"/>
    </location>
</feature>
<dbReference type="SUPFAM" id="SSF56266">
    <property type="entry name" value="DmpA/ArgJ-like"/>
    <property type="match status" value="1"/>
</dbReference>
<dbReference type="GO" id="GO:0004358">
    <property type="term" value="F:L-glutamate N-acetyltransferase activity, acting on acetyl-L-ornithine as donor"/>
    <property type="evidence" value="ECO:0007669"/>
    <property type="project" value="UniProtKB-UniRule"/>
</dbReference>
<feature type="binding site" evidence="13">
    <location>
        <position position="408"/>
    </location>
    <ligand>
        <name>substrate</name>
    </ligand>
</feature>
<keyword evidence="6 13" id="KW-0808">Transferase</keyword>
<sequence length="413" mass="44219">MVIAKQEKHGTKISYIAEGTVVTPKGFKAAGVHAGLRYAKKDLGVIVCDVPASCAAVYTQNHFQAAPLKVTQQSIAAEQKLQAVVVNSACANACTGERGLKDAYEMRELCAQQFSIAPHLVAVASTGVIGEFMPMEKIREGMKKLEPGDLPENAEAFQTAILTTDTVMKKACYQTTIDGKTVTIGGAAKGSGMIHPNMATMLAFVTTDANISSPVLQEALRSITDVSFNQITVDGDTSTNDMVIVMASGLAGNKELTPDHPDWENFYEALKKTCEDLAKQIAKDGEGAAKLIEVRVNGAKTDEDAKKIAKQIVGSNLVKTAVYGADANWGRIICAIGYADAMVNPDNIDISMGPIVMLKGSEPQPFSEEEARAYLQNDEIIIEVDLHLGNGTGVAWGCDLTYDYVKINASYRT</sequence>
<accession>A0A150MFP7</accession>
<feature type="chain" id="PRO_5023269043" description="Arginine biosynthesis bifunctional protein ArgJ beta chain" evidence="13">
    <location>
        <begin position="200"/>
        <end position="413"/>
    </location>
</feature>
<dbReference type="PANTHER" id="PTHR23100">
    <property type="entry name" value="ARGININE BIOSYNTHESIS BIFUNCTIONAL PROTEIN ARGJ"/>
    <property type="match status" value="1"/>
</dbReference>
<dbReference type="PATRIC" id="fig|153151.4.peg.1781"/>
<feature type="binding site" evidence="13">
    <location>
        <position position="286"/>
    </location>
    <ligand>
        <name>substrate</name>
    </ligand>
</feature>
<dbReference type="NCBIfam" id="TIGR00120">
    <property type="entry name" value="ArgJ"/>
    <property type="match status" value="1"/>
</dbReference>
<dbReference type="UniPathway" id="UPA00068">
    <property type="reaction ID" value="UER00106"/>
</dbReference>
<dbReference type="EC" id="2.3.1.35" evidence="13"/>
<name>A0A150MFP7_9BACL</name>
<feature type="binding site" evidence="13">
    <location>
        <position position="163"/>
    </location>
    <ligand>
        <name>substrate</name>
    </ligand>
</feature>
<dbReference type="Pfam" id="PF01960">
    <property type="entry name" value="ArgJ"/>
    <property type="match status" value="1"/>
</dbReference>
<feature type="site" description="Involved in the stabilization of negative charge on the oxyanion by the formation of the oxyanion hole" evidence="13">
    <location>
        <position position="127"/>
    </location>
</feature>
<dbReference type="HAMAP" id="MF_01106">
    <property type="entry name" value="ArgJ"/>
    <property type="match status" value="1"/>
</dbReference>
<evidence type="ECO:0000256" key="10">
    <source>
        <dbReference type="ARBA" id="ARBA00048372"/>
    </source>
</evidence>
<feature type="chain" id="PRO_5023269044" description="Arginine biosynthesis bifunctional protein ArgJ alpha chain" evidence="13">
    <location>
        <begin position="1"/>
        <end position="199"/>
    </location>
</feature>
<dbReference type="InterPro" id="IPR016117">
    <property type="entry name" value="ArgJ-like_dom_sf"/>
</dbReference>
<evidence type="ECO:0000256" key="12">
    <source>
        <dbReference type="ARBA" id="ARBA00054976"/>
    </source>
</evidence>
<dbReference type="InterPro" id="IPR042195">
    <property type="entry name" value="ArgJ_beta_C"/>
</dbReference>
<dbReference type="EMBL" id="LQYW01000167">
    <property type="protein sequence ID" value="KYD23266.1"/>
    <property type="molecule type" value="Genomic_DNA"/>
</dbReference>
<comment type="subcellular location">
    <subcellularLocation>
        <location evidence="1 13">Cytoplasm</location>
    </subcellularLocation>
</comment>
<evidence type="ECO:0000313" key="15">
    <source>
        <dbReference type="Proteomes" id="UP000075324"/>
    </source>
</evidence>
<evidence type="ECO:0000256" key="8">
    <source>
        <dbReference type="ARBA" id="ARBA00023268"/>
    </source>
</evidence>
<dbReference type="Gene3D" id="3.60.70.12">
    <property type="entry name" value="L-amino peptidase D-ALA esterase/amidase"/>
    <property type="match status" value="1"/>
</dbReference>
<dbReference type="FunFam" id="3.10.20.340:FF:000001">
    <property type="entry name" value="Arginine biosynthesis bifunctional protein ArgJ, chloroplastic"/>
    <property type="match status" value="1"/>
</dbReference>
<reference evidence="14 15" key="1">
    <citation type="submission" date="2016-01" db="EMBL/GenBank/DDBJ databases">
        <title>Draft Genome Sequences of Seven Thermophilic Sporeformers Isolated from Foods.</title>
        <authorList>
            <person name="Berendsen E.M."/>
            <person name="Wells-Bennik M.H."/>
            <person name="Krawcyk A.O."/>
            <person name="De Jong A."/>
            <person name="Holsappel S."/>
            <person name="Eijlander R.T."/>
            <person name="Kuipers O.P."/>
        </authorList>
    </citation>
    <scope>NUCLEOTIDE SEQUENCE [LARGE SCALE GENOMIC DNA]</scope>
    <source>
        <strain evidence="14 15">B4110</strain>
    </source>
</reference>
<evidence type="ECO:0000256" key="3">
    <source>
        <dbReference type="ARBA" id="ARBA00011475"/>
    </source>
</evidence>
<feature type="binding site" evidence="13">
    <location>
        <position position="413"/>
    </location>
    <ligand>
        <name>substrate</name>
    </ligand>
</feature>
<dbReference type="GO" id="GO:0004042">
    <property type="term" value="F:L-glutamate N-acetyltransferase activity"/>
    <property type="evidence" value="ECO:0007669"/>
    <property type="project" value="UniProtKB-UniRule"/>
</dbReference>
<evidence type="ECO:0000256" key="1">
    <source>
        <dbReference type="ARBA" id="ARBA00004496"/>
    </source>
</evidence>
<evidence type="ECO:0000256" key="9">
    <source>
        <dbReference type="ARBA" id="ARBA00023315"/>
    </source>
</evidence>
<comment type="catalytic activity">
    <reaction evidence="10 13">
        <text>L-glutamate + acetyl-CoA = N-acetyl-L-glutamate + CoA + H(+)</text>
        <dbReference type="Rhea" id="RHEA:24292"/>
        <dbReference type="ChEBI" id="CHEBI:15378"/>
        <dbReference type="ChEBI" id="CHEBI:29985"/>
        <dbReference type="ChEBI" id="CHEBI:44337"/>
        <dbReference type="ChEBI" id="CHEBI:57287"/>
        <dbReference type="ChEBI" id="CHEBI:57288"/>
        <dbReference type="EC" id="2.3.1.1"/>
    </reaction>
</comment>
<organism evidence="14 15">
    <name type="scientific">Parageobacillus toebii</name>
    <dbReference type="NCBI Taxonomy" id="153151"/>
    <lineage>
        <taxon>Bacteria</taxon>
        <taxon>Bacillati</taxon>
        <taxon>Bacillota</taxon>
        <taxon>Bacilli</taxon>
        <taxon>Bacillales</taxon>
        <taxon>Anoxybacillaceae</taxon>
        <taxon>Parageobacillus</taxon>
    </lineage>
</organism>
<dbReference type="AlphaFoldDB" id="A0A150MFP7"/>
<evidence type="ECO:0000256" key="6">
    <source>
        <dbReference type="ARBA" id="ARBA00022679"/>
    </source>
</evidence>
<comment type="pathway">
    <text evidence="13">Amino-acid biosynthesis; L-arginine biosynthesis; L-ornithine and N-acetyl-L-glutamate from L-glutamate and N(2)-acetyl-L-ornithine (cyclic): step 1/1.</text>
</comment>
<keyword evidence="8 13" id="KW-0511">Multifunctional enzyme</keyword>
<keyword evidence="5 13" id="KW-0028">Amino-acid biosynthesis</keyword>
<keyword evidence="7 13" id="KW-0068">Autocatalytic cleavage</keyword>
<comment type="similarity">
    <text evidence="2 13">Belongs to the ArgJ family.</text>
</comment>
<evidence type="ECO:0000313" key="14">
    <source>
        <dbReference type="EMBL" id="KYD23266.1"/>
    </source>
</evidence>
<dbReference type="FunFam" id="3.30.2330.10:FF:000001">
    <property type="entry name" value="Arginine biosynthesis bifunctional protein ArgJ, mitochondrial"/>
    <property type="match status" value="1"/>
</dbReference>
<dbReference type="CDD" id="cd02152">
    <property type="entry name" value="OAT"/>
    <property type="match status" value="1"/>
</dbReference>
<gene>
    <name evidence="13" type="primary">argJ</name>
    <name evidence="14" type="ORF">B4110_0944</name>
</gene>
<evidence type="ECO:0000256" key="2">
    <source>
        <dbReference type="ARBA" id="ARBA00006774"/>
    </source>
</evidence>
<dbReference type="GO" id="GO:0005737">
    <property type="term" value="C:cytoplasm"/>
    <property type="evidence" value="ECO:0007669"/>
    <property type="project" value="UniProtKB-SubCell"/>
</dbReference>
<comment type="caution">
    <text evidence="14">The sequence shown here is derived from an EMBL/GenBank/DDBJ whole genome shotgun (WGS) entry which is preliminary data.</text>
</comment>
<evidence type="ECO:0000256" key="11">
    <source>
        <dbReference type="ARBA" id="ARBA00049439"/>
    </source>
</evidence>
<keyword evidence="9 13" id="KW-0012">Acyltransferase</keyword>
<dbReference type="PANTHER" id="PTHR23100:SF0">
    <property type="entry name" value="ARGININE BIOSYNTHESIS BIFUNCTIONAL PROTEIN ARGJ, MITOCHONDRIAL"/>
    <property type="match status" value="1"/>
</dbReference>
<feature type="active site" description="Nucleophile" evidence="13">
    <location>
        <position position="200"/>
    </location>
</feature>
<keyword evidence="4 13" id="KW-0055">Arginine biosynthesis</keyword>
<feature type="binding site" evidence="13">
    <location>
        <position position="189"/>
    </location>
    <ligand>
        <name>substrate</name>
    </ligand>
</feature>
<dbReference type="Proteomes" id="UP000075324">
    <property type="component" value="Unassembled WGS sequence"/>
</dbReference>
<dbReference type="Gene3D" id="3.10.20.340">
    <property type="entry name" value="ArgJ beta chain, C-terminal domain"/>
    <property type="match status" value="1"/>
</dbReference>
<dbReference type="NCBIfam" id="NF003802">
    <property type="entry name" value="PRK05388.1"/>
    <property type="match status" value="1"/>
</dbReference>
<comment type="function">
    <text evidence="12 13">Catalyzes two activities which are involved in the cyclic version of arginine biosynthesis: the synthesis of N-acetylglutamate from glutamate and acetyl-CoA as the acetyl donor, and of ornithine by transacetylation between N(2)-acetylornithine and glutamate.</text>
</comment>
<comment type="pathway">
    <text evidence="13">Amino-acid biosynthesis; L-arginine biosynthesis; N(2)-acetyl-L-ornithine from L-glutamate: step 1/4.</text>
</comment>
<dbReference type="InterPro" id="IPR002813">
    <property type="entry name" value="Arg_biosynth_ArgJ"/>
</dbReference>
<dbReference type="Gene3D" id="3.30.2330.10">
    <property type="entry name" value="arginine biosynthesis bifunctional protein suprefamily"/>
    <property type="match status" value="1"/>
</dbReference>
<dbReference type="GO" id="GO:0006592">
    <property type="term" value="P:ornithine biosynthetic process"/>
    <property type="evidence" value="ECO:0007669"/>
    <property type="project" value="TreeGrafter"/>
</dbReference>
<feature type="site" description="Involved in the stabilization of negative charge on the oxyanion by the formation of the oxyanion hole" evidence="13">
    <location>
        <position position="126"/>
    </location>
</feature>
<proteinExistence type="inferred from homology"/>
<dbReference type="GO" id="GO:0006526">
    <property type="term" value="P:L-arginine biosynthetic process"/>
    <property type="evidence" value="ECO:0007669"/>
    <property type="project" value="UniProtKB-UniRule"/>
</dbReference>
<dbReference type="EC" id="2.3.1.1" evidence="13"/>
<evidence type="ECO:0000256" key="5">
    <source>
        <dbReference type="ARBA" id="ARBA00022605"/>
    </source>
</evidence>
<evidence type="ECO:0000256" key="13">
    <source>
        <dbReference type="HAMAP-Rule" id="MF_01106"/>
    </source>
</evidence>
<comment type="catalytic activity">
    <reaction evidence="11 13">
        <text>N(2)-acetyl-L-ornithine + L-glutamate = N-acetyl-L-glutamate + L-ornithine</text>
        <dbReference type="Rhea" id="RHEA:15349"/>
        <dbReference type="ChEBI" id="CHEBI:29985"/>
        <dbReference type="ChEBI" id="CHEBI:44337"/>
        <dbReference type="ChEBI" id="CHEBI:46911"/>
        <dbReference type="ChEBI" id="CHEBI:57805"/>
        <dbReference type="EC" id="2.3.1.35"/>
    </reaction>
</comment>
<feature type="binding site" evidence="13">
    <location>
        <position position="200"/>
    </location>
    <ligand>
        <name>substrate</name>
    </ligand>
</feature>
<dbReference type="RefSeq" id="WP_062679126.1">
    <property type="nucleotide sequence ID" value="NZ_LQYW01000167.1"/>
</dbReference>
<protein>
    <recommendedName>
        <fullName evidence="13">Arginine biosynthesis bifunctional protein ArgJ</fullName>
    </recommendedName>
    <domain>
        <recommendedName>
            <fullName evidence="13">Glutamate N-acetyltransferase</fullName>
            <ecNumber evidence="13">2.3.1.35</ecNumber>
        </recommendedName>
        <alternativeName>
            <fullName evidence="13">Ornithine acetyltransferase</fullName>
            <shortName evidence="13">OATase</shortName>
        </alternativeName>
        <alternativeName>
            <fullName evidence="13">Ornithine transacetylase</fullName>
        </alternativeName>
    </domain>
    <domain>
        <recommendedName>
            <fullName evidence="13">Amino-acid acetyltransferase</fullName>
            <ecNumber evidence="13">2.3.1.1</ecNumber>
        </recommendedName>
        <alternativeName>
            <fullName evidence="13">N-acetylglutamate synthase</fullName>
            <shortName evidence="13">AGSase</shortName>
        </alternativeName>
    </domain>
    <component>
        <recommendedName>
            <fullName evidence="13">Arginine biosynthesis bifunctional protein ArgJ alpha chain</fullName>
        </recommendedName>
    </component>
    <component>
        <recommendedName>
            <fullName evidence="13">Arginine biosynthesis bifunctional protein ArgJ beta chain</fullName>
        </recommendedName>
    </component>
</protein>
<comment type="subunit">
    <text evidence="3 13">Heterotetramer of two alpha and two beta chains.</text>
</comment>
<evidence type="ECO:0000256" key="4">
    <source>
        <dbReference type="ARBA" id="ARBA00022571"/>
    </source>
</evidence>
<keyword evidence="13" id="KW-0963">Cytoplasm</keyword>